<keyword evidence="4" id="KW-0067">ATP-binding</keyword>
<feature type="domain" description="Histidine kinase/HSP90-like ATPase" evidence="3">
    <location>
        <begin position="55"/>
        <end position="154"/>
    </location>
</feature>
<keyword evidence="5" id="KW-1185">Reference proteome</keyword>
<sequence length="203" mass="21985">MCPTPQRPADPPGRPSGRSPIHRHWPAGGEAAPQEETRADVGMLVASLYPGSASRRARALVREVLQGAGVPGADVADAETVVAELAANCERHGRPPYEIRLYSLGDLPTWCEVVDGDPDLRWIPAVLDRPRDQTVLDLFAENGRGLHLVRELSQGHCHAYPTTIFTTGVPAKAVAFGLPTRSGLRVTCPPLLHLARHRARLLL</sequence>
<protein>
    <submittedName>
        <fullName evidence="4">ATP-binding protein</fullName>
    </submittedName>
</protein>
<comment type="caution">
    <text evidence="4">The sequence shown here is derived from an EMBL/GenBank/DDBJ whole genome shotgun (WGS) entry which is preliminary data.</text>
</comment>
<feature type="compositionally biased region" description="Pro residues" evidence="2">
    <location>
        <begin position="1"/>
        <end position="14"/>
    </location>
</feature>
<dbReference type="InterPro" id="IPR036890">
    <property type="entry name" value="HATPase_C_sf"/>
</dbReference>
<proteinExistence type="predicted"/>
<keyword evidence="1" id="KW-0418">Kinase</keyword>
<keyword evidence="1" id="KW-0808">Transferase</keyword>
<dbReference type="CDD" id="cd16936">
    <property type="entry name" value="HATPase_RsbW-like"/>
    <property type="match status" value="1"/>
</dbReference>
<dbReference type="RefSeq" id="WP_380850320.1">
    <property type="nucleotide sequence ID" value="NZ_JBHSFP010000041.1"/>
</dbReference>
<dbReference type="PANTHER" id="PTHR35526:SF3">
    <property type="entry name" value="ANTI-SIGMA-F FACTOR RSBW"/>
    <property type="match status" value="1"/>
</dbReference>
<gene>
    <name evidence="4" type="ORF">ACFO60_36205</name>
</gene>
<dbReference type="InterPro" id="IPR050267">
    <property type="entry name" value="Anti-sigma-factor_SerPK"/>
</dbReference>
<evidence type="ECO:0000256" key="1">
    <source>
        <dbReference type="ARBA" id="ARBA00022527"/>
    </source>
</evidence>
<organism evidence="4 5">
    <name type="scientific">Sphaerisporangium dianthi</name>
    <dbReference type="NCBI Taxonomy" id="1436120"/>
    <lineage>
        <taxon>Bacteria</taxon>
        <taxon>Bacillati</taxon>
        <taxon>Actinomycetota</taxon>
        <taxon>Actinomycetes</taxon>
        <taxon>Streptosporangiales</taxon>
        <taxon>Streptosporangiaceae</taxon>
        <taxon>Sphaerisporangium</taxon>
    </lineage>
</organism>
<keyword evidence="4" id="KW-0547">Nucleotide-binding</keyword>
<feature type="region of interest" description="Disordered" evidence="2">
    <location>
        <begin position="1"/>
        <end position="36"/>
    </location>
</feature>
<name>A0ABV9CUK0_9ACTN</name>
<evidence type="ECO:0000313" key="5">
    <source>
        <dbReference type="Proteomes" id="UP001596004"/>
    </source>
</evidence>
<accession>A0ABV9CUK0</accession>
<dbReference type="PANTHER" id="PTHR35526">
    <property type="entry name" value="ANTI-SIGMA-F FACTOR RSBW-RELATED"/>
    <property type="match status" value="1"/>
</dbReference>
<keyword evidence="1" id="KW-0723">Serine/threonine-protein kinase</keyword>
<dbReference type="InterPro" id="IPR003594">
    <property type="entry name" value="HATPase_dom"/>
</dbReference>
<dbReference type="GO" id="GO:0005524">
    <property type="term" value="F:ATP binding"/>
    <property type="evidence" value="ECO:0007669"/>
    <property type="project" value="UniProtKB-KW"/>
</dbReference>
<dbReference type="Proteomes" id="UP001596004">
    <property type="component" value="Unassembled WGS sequence"/>
</dbReference>
<dbReference type="Pfam" id="PF13581">
    <property type="entry name" value="HATPase_c_2"/>
    <property type="match status" value="1"/>
</dbReference>
<evidence type="ECO:0000313" key="4">
    <source>
        <dbReference type="EMBL" id="MFC4536239.1"/>
    </source>
</evidence>
<dbReference type="EMBL" id="JBHSFP010000041">
    <property type="protein sequence ID" value="MFC4536239.1"/>
    <property type="molecule type" value="Genomic_DNA"/>
</dbReference>
<evidence type="ECO:0000256" key="2">
    <source>
        <dbReference type="SAM" id="MobiDB-lite"/>
    </source>
</evidence>
<reference evidence="5" key="1">
    <citation type="journal article" date="2019" name="Int. J. Syst. Evol. Microbiol.">
        <title>The Global Catalogue of Microorganisms (GCM) 10K type strain sequencing project: providing services to taxonomists for standard genome sequencing and annotation.</title>
        <authorList>
            <consortium name="The Broad Institute Genomics Platform"/>
            <consortium name="The Broad Institute Genome Sequencing Center for Infectious Disease"/>
            <person name="Wu L."/>
            <person name="Ma J."/>
        </authorList>
    </citation>
    <scope>NUCLEOTIDE SEQUENCE [LARGE SCALE GENOMIC DNA]</scope>
    <source>
        <strain evidence="5">CGMCC 4.7132</strain>
    </source>
</reference>
<dbReference type="Gene3D" id="3.30.565.10">
    <property type="entry name" value="Histidine kinase-like ATPase, C-terminal domain"/>
    <property type="match status" value="1"/>
</dbReference>
<evidence type="ECO:0000259" key="3">
    <source>
        <dbReference type="Pfam" id="PF13581"/>
    </source>
</evidence>